<sequence>MAFRTSDSCGHGQPETTSHSSKRRSTRRSWFETPPATKFDIAVEKQAALPPNGKNKRRSIDDVETLILTHFTASPRIGFGKVLLGQSKTRTLMVQNPHDYEQEVVVERFPFKKYFNIDQTHFIIAPAEVISLTLTWTPEEAGSCREMILFHVSDVFRLQAYMFGTAEDPKPAKKKKKGMFGSRLRNQPPMNIVQTSALKSIHDSYSPRKSQEVRELRAQLQQFRDSCREQENLQPLLLDEAIPQTPPVLESTAICRSNERKDQNAMERQIIRLSPSLTKMSPIPTVADTNAMHMLNSYCAGPSEHSSVPQSDKNVKRSPLKVVSAENNQETLAKVTTVTPGENSSQNMSEKIIQQEKRNSSYEKQNIRTDEQTYLSPNSFLNESVCHMKPSTPEIGLVRSSGQVHKMEKVGIVSPNSFLEDLNSTKGQLEMDGKDFPSPSAVLNSSIPHDIMIKQLERIKTTLHKASTPLKTYTQEPVSMLKRRLKDETIEIKKGKKPRQAEQKFKLTAFSGVRVSNPASSKEKQLHRIVRERTNFAKISDTHSPRRKTFLVSKKQTVKRSSPCKGQAVTYPNRRRIQGNVYNKAGVDGKQAFSSVEASVIREEFQSTAFHRHQQEQTMYNSIAKTTQPPPQTQCEPGKFLPMSKSQRSVWCSPAVAGFTPPVMASRSECDSTSELTSSNVDTPHATDASTVDKPCVVDQGQHTSANHEVITSDQLSRDMTKCGTDMNKIENEGSSRLSTGRRLFADISMIEGTLDTSFKPLWAGNSGTVTKDKPSVLPHTEGNSSTSNKKLFPELSLPSESMKIEADPETSQPRTDRRSSELFTNETEQRNFVIHSSELPMTRFCFDSPRFLPSSPSAEISRRATLTVTKSRPSEALLDAEKLCFKDILSVENIDMTCEQKVEIVGGEVWKVETLTIDRRNSNFPAASSGYDCATPPQLPTSPKPETSRRSTHPVKNPKVLNKDKSVPTQLSSLMVSSEDSTTYDKHDAHTPEEKDQDHPSYMLTSEKTLSSPAEVHHERKAIAAVHSESDDAGSRGKGVNSSYSEHVSGINELIIDPVAQASKENENQFPKETFVDRVESHVIVNRQQIAKKSRFSTGEECFICDTSKVSGDMSVDSLEAHKNGSESDKDLVFEDKELEEEKEGSILPTDDKTIDTRCGSFASSSNPPVGKVVDIVNKNVREILNDGDDVNGKSLAGNILQEKTSSSLVVEMPVAKKIDVSEESLLQNQSSSQQTLVLSYAAHEKPAASSACSFVVDFSASAPMPLTSKDICKAPKLPKTRSKTALYTEGQQQTLKPQMHNARSYTGLEVSTKKQTVSTSSLVHLNITGAAPTLMSARKGGHTESEIEATKSLKGGVRPVSATKSQKKPTKPSAGMSISANDREGKKPVVAKGIAQSQLILVKKPKNTMPKHPMPFAAKNMYYDERWQDKQERGFVHWLNFILTPPDEYNLANTKMKVDAGSLNLDVASCKSGQHYAPSKEVLSFRAYSARRSLNQLRRASCNLYQSDRVTHVIHRIELEVENRRLAVRTDRMIHADIGIKQRILDMLLMYNPLWLRIGLETAFGEVLPLQSNSDMVGLSRFILTRLLSSPDISAQYAHPTVPHLYQEGFADATARHTLKKFLLLVYFLDQAKRIRLINYDPCLFCKDADIKSSKELLIKFSRDYLSGEGDITKHLAYMGYTVSHVQTPLDEFDYSVKNLCTDLRDGLRLARVIMLLSNNWQCMPSLRGPAISRLQKIHNIELIFKVLTDKGVDLSTPEGGALNPRDIVDGHREKTLAFLWKLIFHFQTGVLLNEEDLHKEIGLLERSLKVKLWMQQQLSPHKVAETMARRDSGDPEVATDKPLVKQLLKWCRNVCLHYGVKVENFTVSFSDGRALCCLVHHYHPGLLPLTKIQFQTMQSFQEAAEVSGDQGDSDVSMEWPSGTVFGGDTSPELFAKLMANEKENFKTLYEKVSELGGIPLMLKASDMSNTIPDERIVMTYVSYLCARLLDLRQEARAARVIQLAWRRFRFRQSLALQQRRLEACLIIQRAFRGYLAKLHRQRQVTAASCIQAAWRVRQKVAIVRRAREDLLYHAAITVQKNVRTYLAQKSYQRQKEAVKIIQSWFRATWARQQFRRKREACLLLQHLYRGRKTTMAARICFLRQRQSAVLIQRAFRRKRAMKEEEKMRRAADKREEEARRREQAACLLQVAWRGRKCRQVYIQKIQAIIVLQAWWRMASARSQFIKMLTAVRIIQSRVRAVKIGTKARREFLDLRLAAVTIQKHWRRHQNQRDYQASRRAAVMIQANFRRFKCAAEYRTLRLAAISIQQMWRARLARDKARGKYKHMQAACITIQRWIRRKMRHQAARREAASCKIQALWRGYQARQQMKVMKNVDRQEKAATRIQAWTQACKVRREYRKFKKSVLLLQTQIRALLARKRFKEMQEAWVMAQKQAALRANFQSVINELLQRWTAAVVIQASWRCYRQKQSYEARKMAAVCIQAAFRGHAQRQRFLSLVTAAVTVQQRFRSLRRLRAAIVIQSWWRMCRERKIFLLRKSSAVRLQAAVRRTLVERRYRQLLQVTIFLQRKYRARLLGQAVRLDYQLMVGAAIVIQATWKMHVLRGCYLHLRQNIIKTQACCRRFLVQHQYRCLQRAAVCLQRQYRSKLLTIKTQAAYKTSRAAIIRLQARVKGRHQRHKFLQAKRACVVLQSATRMWLAQKQYQEQRHATIVMQQRWRAILLARRLSSHYIAMRMAAITLQAAFRGHLVRQSMFNQHQAAAIIQRAFRTHRSREKFLDMKKAALTLQMHFRAFLLSRSRREEFLRIQHACILVQALYRGHAARQRYFAVRLIIVKLQARVRGLQQQKRYKALHDAVIVCQRRYRAKQLGGVFREAFLLIREAAIIIQKHVRGLMARRQYQKYHLGATIIQAHIRGWLQRQEYARQKQAAAVLQSYFRAWREGRRDRDQYLQMRQAALTLQNAWRALRTRRVQCQSFAATVFQKHFRRLTAQKEYHHKLSCIVQAQAHVRRYLAWKNYSRKRFAVVKIQKRLRETLLAKRERKEFVQLRKATVILQSAYRGSSARCNYARVRQHVILLQAVVRGWLKRRHLQQLRQAVLMLERKHLANLATRKQRNLFLKQKKAAVYIQEAFRAWQVKQINKKTQAAICIQSHIRRFLLQQKFLKMKQATITLQAYTRRFLAMRVVSVKKAAILTIQQQVRWFILSRTLLDEVQRRRRAACLIQQAFRKHQRAELDKKLAAVIKIQTEVHRWQELQTFQAKKNAVVVLQSALRGWQGRQQATARRRLLHAVTTVQAAVRAHLAVRFKETWFRTCIERCRFMHARVQAQLQQEREEQAARVIQRALRKWHKSQEEKRRERLVIKIQATWRGHRLRRSISNRKIASARRRVLEANEAATEEKKLGNRTASALDFLLRYKQLAYILESVMHLDVATRLSPVCCERLVEVNAVGVIYRLILSCNRSLPHMEVIKFCVNILLNLAKYEKTTAAVYEVPESVGTIVELMSIYREKGGIIFSKCCMLLAILGREPQRRTEIVAVKKVVEKLQSLHSLVVRKHHMQVNRARAVARASLNATLPSHLQAPSSIKMRPDWVLRRDSMQEIEDPLPAISFLLTTLHIGPK</sequence>
<dbReference type="Gene3D" id="1.20.5.190">
    <property type="match status" value="18"/>
</dbReference>
<feature type="compositionally biased region" description="Polar residues" evidence="12">
    <location>
        <begin position="968"/>
        <end position="982"/>
    </location>
</feature>
<keyword evidence="10" id="KW-0539">Nucleus</keyword>
<dbReference type="SUPFAM" id="SSF47576">
    <property type="entry name" value="Calponin-homology domain, CH-domain"/>
    <property type="match status" value="1"/>
</dbReference>
<comment type="subcellular location">
    <subcellularLocation>
        <location evidence="2">Cytoplasm</location>
    </subcellularLocation>
    <subcellularLocation>
        <location evidence="1">Nucleus</location>
    </subcellularLocation>
</comment>
<feature type="compositionally biased region" description="Basic and acidic residues" evidence="12">
    <location>
        <begin position="1343"/>
        <end position="1353"/>
    </location>
</feature>
<keyword evidence="4" id="KW-0597">Phosphoprotein</keyword>
<feature type="compositionally biased region" description="Polar residues" evidence="12">
    <location>
        <begin position="671"/>
        <end position="682"/>
    </location>
</feature>
<dbReference type="Proteomes" id="UP000245119">
    <property type="component" value="Linkage Group LG11"/>
</dbReference>
<organism evidence="14 15">
    <name type="scientific">Pomacea canaliculata</name>
    <name type="common">Golden apple snail</name>
    <dbReference type="NCBI Taxonomy" id="400727"/>
    <lineage>
        <taxon>Eukaryota</taxon>
        <taxon>Metazoa</taxon>
        <taxon>Spiralia</taxon>
        <taxon>Lophotrochozoa</taxon>
        <taxon>Mollusca</taxon>
        <taxon>Gastropoda</taxon>
        <taxon>Caenogastropoda</taxon>
        <taxon>Architaenioglossa</taxon>
        <taxon>Ampullarioidea</taxon>
        <taxon>Ampullariidae</taxon>
        <taxon>Pomacea</taxon>
    </lineage>
</organism>
<evidence type="ECO:0000256" key="11">
    <source>
        <dbReference type="ARBA" id="ARBA00023306"/>
    </source>
</evidence>
<dbReference type="STRING" id="400727.A0A2T7NKL5"/>
<evidence type="ECO:0000256" key="12">
    <source>
        <dbReference type="SAM" id="MobiDB-lite"/>
    </source>
</evidence>
<evidence type="ECO:0000256" key="1">
    <source>
        <dbReference type="ARBA" id="ARBA00004123"/>
    </source>
</evidence>
<feature type="region of interest" description="Disordered" evidence="12">
    <location>
        <begin position="927"/>
        <end position="1002"/>
    </location>
</feature>
<keyword evidence="6" id="KW-0677">Repeat</keyword>
<keyword evidence="3" id="KW-0963">Cytoplasm</keyword>
<keyword evidence="8" id="KW-0112">Calmodulin-binding</keyword>
<dbReference type="InterPro" id="IPR036872">
    <property type="entry name" value="CH_dom_sf"/>
</dbReference>
<keyword evidence="15" id="KW-1185">Reference proteome</keyword>
<dbReference type="GO" id="GO:0000278">
    <property type="term" value="P:mitotic cell cycle"/>
    <property type="evidence" value="ECO:0007669"/>
    <property type="project" value="TreeGrafter"/>
</dbReference>
<dbReference type="PROSITE" id="PS50096">
    <property type="entry name" value="IQ"/>
    <property type="match status" value="24"/>
</dbReference>
<dbReference type="GO" id="GO:0000922">
    <property type="term" value="C:spindle pole"/>
    <property type="evidence" value="ECO:0007669"/>
    <property type="project" value="TreeGrafter"/>
</dbReference>
<evidence type="ECO:0000313" key="15">
    <source>
        <dbReference type="Proteomes" id="UP000245119"/>
    </source>
</evidence>
<accession>A0A2T7NKL5</accession>
<evidence type="ECO:0000256" key="8">
    <source>
        <dbReference type="ARBA" id="ARBA00022860"/>
    </source>
</evidence>
<dbReference type="GO" id="GO:0051295">
    <property type="term" value="P:establishment of meiotic spindle localization"/>
    <property type="evidence" value="ECO:0007669"/>
    <property type="project" value="TreeGrafter"/>
</dbReference>
<dbReference type="InterPro" id="IPR001715">
    <property type="entry name" value="CH_dom"/>
</dbReference>
<dbReference type="CDD" id="cd21223">
    <property type="entry name" value="CH_ASPM_rpt1"/>
    <property type="match status" value="1"/>
</dbReference>
<evidence type="ECO:0000256" key="3">
    <source>
        <dbReference type="ARBA" id="ARBA00022490"/>
    </source>
</evidence>
<keyword evidence="5" id="KW-0132">Cell division</keyword>
<dbReference type="SMART" id="SM00033">
    <property type="entry name" value="CH"/>
    <property type="match status" value="2"/>
</dbReference>
<dbReference type="Pfam" id="PF00612">
    <property type="entry name" value="IQ"/>
    <property type="match status" value="20"/>
</dbReference>
<gene>
    <name evidence="14" type="ORF">C0Q70_17514</name>
</gene>
<feature type="region of interest" description="Disordered" evidence="12">
    <location>
        <begin position="767"/>
        <end position="827"/>
    </location>
</feature>
<dbReference type="Gene3D" id="1.10.418.10">
    <property type="entry name" value="Calponin-like domain"/>
    <property type="match status" value="2"/>
</dbReference>
<proteinExistence type="predicted"/>
<dbReference type="GO" id="GO:0005737">
    <property type="term" value="C:cytoplasm"/>
    <property type="evidence" value="ECO:0007669"/>
    <property type="project" value="UniProtKB-SubCell"/>
</dbReference>
<dbReference type="CDD" id="cd23767">
    <property type="entry name" value="IQCD"/>
    <property type="match status" value="3"/>
</dbReference>
<evidence type="ECO:0000256" key="2">
    <source>
        <dbReference type="ARBA" id="ARBA00004496"/>
    </source>
</evidence>
<dbReference type="PROSITE" id="PS50021">
    <property type="entry name" value="CH"/>
    <property type="match status" value="2"/>
</dbReference>
<dbReference type="GO" id="GO:0007051">
    <property type="term" value="P:spindle organization"/>
    <property type="evidence" value="ECO:0007669"/>
    <property type="project" value="TreeGrafter"/>
</dbReference>
<feature type="domain" description="Calponin-homology (CH)" evidence="13">
    <location>
        <begin position="1844"/>
        <end position="1992"/>
    </location>
</feature>
<evidence type="ECO:0000256" key="4">
    <source>
        <dbReference type="ARBA" id="ARBA00022553"/>
    </source>
</evidence>
<comment type="caution">
    <text evidence="14">The sequence shown here is derived from an EMBL/GenBank/DDBJ whole genome shotgun (WGS) entry which is preliminary data.</text>
</comment>
<dbReference type="GO" id="GO:0005634">
    <property type="term" value="C:nucleus"/>
    <property type="evidence" value="ECO:0007669"/>
    <property type="project" value="UniProtKB-SubCell"/>
</dbReference>
<dbReference type="SUPFAM" id="SSF52540">
    <property type="entry name" value="P-loop containing nucleoside triphosphate hydrolases"/>
    <property type="match status" value="7"/>
</dbReference>
<feature type="region of interest" description="Disordered" evidence="12">
    <location>
        <begin position="670"/>
        <end position="691"/>
    </location>
</feature>
<feature type="region of interest" description="Disordered" evidence="12">
    <location>
        <begin position="1"/>
        <end position="31"/>
    </location>
</feature>
<dbReference type="Gene3D" id="2.60.40.10">
    <property type="entry name" value="Immunoglobulins"/>
    <property type="match status" value="1"/>
</dbReference>
<name>A0A2T7NKL5_POMCA</name>
<dbReference type="EMBL" id="PZQS01000011">
    <property type="protein sequence ID" value="PVD21714.1"/>
    <property type="molecule type" value="Genomic_DNA"/>
</dbReference>
<reference evidence="14 15" key="1">
    <citation type="submission" date="2018-04" db="EMBL/GenBank/DDBJ databases">
        <title>The genome of golden apple snail Pomacea canaliculata provides insight into stress tolerance and invasive adaptation.</title>
        <authorList>
            <person name="Liu C."/>
            <person name="Liu B."/>
            <person name="Ren Y."/>
            <person name="Zhang Y."/>
            <person name="Wang H."/>
            <person name="Li S."/>
            <person name="Jiang F."/>
            <person name="Yin L."/>
            <person name="Zhang G."/>
            <person name="Qian W."/>
            <person name="Fan W."/>
        </authorList>
    </citation>
    <scope>NUCLEOTIDE SEQUENCE [LARGE SCALE GENOMIC DNA]</scope>
    <source>
        <strain evidence="14">SZHN2017</strain>
        <tissue evidence="14">Muscle</tissue>
    </source>
</reference>
<dbReference type="Pfam" id="PF00307">
    <property type="entry name" value="CH"/>
    <property type="match status" value="2"/>
</dbReference>
<evidence type="ECO:0000256" key="10">
    <source>
        <dbReference type="ARBA" id="ARBA00023242"/>
    </source>
</evidence>
<dbReference type="InterPro" id="IPR031549">
    <property type="entry name" value="ASH"/>
</dbReference>
<dbReference type="SMART" id="SM00015">
    <property type="entry name" value="IQ"/>
    <property type="match status" value="44"/>
</dbReference>
<dbReference type="CDD" id="cd21224">
    <property type="entry name" value="CH_ASPM_rpt2"/>
    <property type="match status" value="1"/>
</dbReference>
<feature type="region of interest" description="Disordered" evidence="12">
    <location>
        <begin position="1336"/>
        <end position="1391"/>
    </location>
</feature>
<dbReference type="OrthoDB" id="2148418at2759"/>
<evidence type="ECO:0000256" key="6">
    <source>
        <dbReference type="ARBA" id="ARBA00022737"/>
    </source>
</evidence>
<evidence type="ECO:0000259" key="13">
    <source>
        <dbReference type="PROSITE" id="PS50021"/>
    </source>
</evidence>
<feature type="compositionally biased region" description="Basic and acidic residues" evidence="12">
    <location>
        <begin position="984"/>
        <end position="1000"/>
    </location>
</feature>
<protein>
    <recommendedName>
        <fullName evidence="13">Calponin-homology (CH) domain-containing protein</fullName>
    </recommendedName>
</protein>
<feature type="domain" description="Calponin-homology (CH)" evidence="13">
    <location>
        <begin position="1654"/>
        <end position="1790"/>
    </location>
</feature>
<dbReference type="GO" id="GO:0051301">
    <property type="term" value="P:cell division"/>
    <property type="evidence" value="ECO:0007669"/>
    <property type="project" value="UniProtKB-KW"/>
</dbReference>
<dbReference type="Pfam" id="PF15780">
    <property type="entry name" value="ASH"/>
    <property type="match status" value="1"/>
</dbReference>
<dbReference type="PANTHER" id="PTHR22706">
    <property type="entry name" value="ASSEMBLY FACTOR FOR SPINDLE MICROTUBULES"/>
    <property type="match status" value="1"/>
</dbReference>
<dbReference type="InterPro" id="IPR013783">
    <property type="entry name" value="Ig-like_fold"/>
</dbReference>
<keyword evidence="11" id="KW-0131">Cell cycle</keyword>
<evidence type="ECO:0000313" key="14">
    <source>
        <dbReference type="EMBL" id="PVD21714.1"/>
    </source>
</evidence>
<dbReference type="InterPro" id="IPR027417">
    <property type="entry name" value="P-loop_NTPase"/>
</dbReference>
<dbReference type="GO" id="GO:0005516">
    <property type="term" value="F:calmodulin binding"/>
    <property type="evidence" value="ECO:0007669"/>
    <property type="project" value="UniProtKB-KW"/>
</dbReference>
<dbReference type="InterPro" id="IPR051185">
    <property type="entry name" value="ASPM"/>
</dbReference>
<keyword evidence="9" id="KW-0175">Coiled coil</keyword>
<dbReference type="PANTHER" id="PTHR22706:SF1">
    <property type="entry name" value="ASSEMBLY FACTOR FOR SPINDLE MICROTUBULES"/>
    <property type="match status" value="1"/>
</dbReference>
<dbReference type="FunFam" id="1.10.418.10:FF:000051">
    <property type="entry name" value="Abnormal spindle-like microcephaly-associated protein homolog"/>
    <property type="match status" value="1"/>
</dbReference>
<dbReference type="InterPro" id="IPR000048">
    <property type="entry name" value="IQ_motif_EF-hand-BS"/>
</dbReference>
<keyword evidence="7" id="KW-0498">Mitosis</keyword>
<evidence type="ECO:0000256" key="5">
    <source>
        <dbReference type="ARBA" id="ARBA00022618"/>
    </source>
</evidence>
<evidence type="ECO:0000256" key="9">
    <source>
        <dbReference type="ARBA" id="ARBA00023054"/>
    </source>
</evidence>
<evidence type="ECO:0000256" key="7">
    <source>
        <dbReference type="ARBA" id="ARBA00022776"/>
    </source>
</evidence>